<gene>
    <name evidence="1" type="ORF">CAOG_004749</name>
</gene>
<organism evidence="1 2">
    <name type="scientific">Capsaspora owczarzaki (strain ATCC 30864)</name>
    <dbReference type="NCBI Taxonomy" id="595528"/>
    <lineage>
        <taxon>Eukaryota</taxon>
        <taxon>Filasterea</taxon>
        <taxon>Capsaspora</taxon>
    </lineage>
</organism>
<dbReference type="PANTHER" id="PTHR14614:SF130">
    <property type="entry name" value="PROTEIN-LYSINE N-METHYLTRANSFERASE EEF2KMT"/>
    <property type="match status" value="1"/>
</dbReference>
<dbReference type="AlphaFoldDB" id="A0A0D2VSI1"/>
<dbReference type="SUPFAM" id="SSF53335">
    <property type="entry name" value="S-adenosyl-L-methionine-dependent methyltransferases"/>
    <property type="match status" value="1"/>
</dbReference>
<dbReference type="PhylomeDB" id="A0A0D2VSI1"/>
<dbReference type="Gene3D" id="3.40.50.150">
    <property type="entry name" value="Vaccinia Virus protein VP39"/>
    <property type="match status" value="1"/>
</dbReference>
<dbReference type="Pfam" id="PF10294">
    <property type="entry name" value="Methyltransf_16"/>
    <property type="match status" value="1"/>
</dbReference>
<name>A0A0D2VSI1_CAPO3</name>
<evidence type="ECO:0000313" key="1">
    <source>
        <dbReference type="EMBL" id="KJE94052.1"/>
    </source>
</evidence>
<evidence type="ECO:0008006" key="3">
    <source>
        <dbReference type="Google" id="ProtNLM"/>
    </source>
</evidence>
<dbReference type="Proteomes" id="UP000008743">
    <property type="component" value="Unassembled WGS sequence"/>
</dbReference>
<dbReference type="GO" id="GO:0005737">
    <property type="term" value="C:cytoplasm"/>
    <property type="evidence" value="ECO:0007669"/>
    <property type="project" value="TreeGrafter"/>
</dbReference>
<dbReference type="OrthoDB" id="194386at2759"/>
<dbReference type="EMBL" id="KE346366">
    <property type="protein sequence ID" value="KJE94052.1"/>
    <property type="molecule type" value="Genomic_DNA"/>
</dbReference>
<sequence length="444" mass="46870">MATQTLSSVDHALALIRVQYMAGVPARLFHWPVAPVNPRTDTTTTTTATSDADGFVQAQIMATVGWSTQVGTSQRLPAWMLEVAVQRRMVAEIFQHPRCLSLPPSQAHAKSIAKYYYAQVEAARGDTCDELVSLCVELLNLNTSDAEAAAAGGGSDDWCHRTYDLGFPQAISTDPAALISMKESRNIISKGTTGLAGWPAAHYLAEWLLQHPSAVSGKKVMELGSGTGLVGIVAGTLRPKILIASDYDTHVLSCLRHNLDLNGVLAKGAELPARANATPALVEDLDWFRVTERSLQAFGAELVLAADVVYDPDLLDPLCKVLSGLLKVPSYRRIVPKAAPTAASGTTALAGDGSVQAPLPPVLTAGRPVALVASTIRNPDIIEQFKTTLKTHALEFTTLAELPPLRLFYDRSLPVLLLAITASSAAPAAAAAAAAAPTVAATST</sequence>
<reference evidence="2" key="1">
    <citation type="submission" date="2011-02" db="EMBL/GenBank/DDBJ databases">
        <title>The Genome Sequence of Capsaspora owczarzaki ATCC 30864.</title>
        <authorList>
            <person name="Russ C."/>
            <person name="Cuomo C."/>
            <person name="Burger G."/>
            <person name="Gray M.W."/>
            <person name="Holland P.W.H."/>
            <person name="King N."/>
            <person name="Lang F.B.F."/>
            <person name="Roger A.J."/>
            <person name="Ruiz-Trillo I."/>
            <person name="Young S.K."/>
            <person name="Zeng Q."/>
            <person name="Gargeya S."/>
            <person name="Alvarado L."/>
            <person name="Berlin A."/>
            <person name="Chapman S.B."/>
            <person name="Chen Z."/>
            <person name="Freedman E."/>
            <person name="Gellesch M."/>
            <person name="Goldberg J."/>
            <person name="Griggs A."/>
            <person name="Gujja S."/>
            <person name="Heilman E."/>
            <person name="Heiman D."/>
            <person name="Howarth C."/>
            <person name="Mehta T."/>
            <person name="Neiman D."/>
            <person name="Pearson M."/>
            <person name="Roberts A."/>
            <person name="Saif S."/>
            <person name="Shea T."/>
            <person name="Shenoy N."/>
            <person name="Sisk P."/>
            <person name="Stolte C."/>
            <person name="Sykes S."/>
            <person name="White J."/>
            <person name="Yandava C."/>
            <person name="Haas B."/>
            <person name="Nusbaum C."/>
            <person name="Birren B."/>
        </authorList>
    </citation>
    <scope>NUCLEOTIDE SEQUENCE</scope>
    <source>
        <strain evidence="2">ATCC 30864</strain>
    </source>
</reference>
<evidence type="ECO:0000313" key="2">
    <source>
        <dbReference type="Proteomes" id="UP000008743"/>
    </source>
</evidence>
<dbReference type="PANTHER" id="PTHR14614">
    <property type="entry name" value="HEPATOCELLULAR CARCINOMA-ASSOCIATED ANTIGEN"/>
    <property type="match status" value="1"/>
</dbReference>
<dbReference type="STRING" id="595528.A0A0D2VSI1"/>
<dbReference type="InParanoid" id="A0A0D2VSI1"/>
<protein>
    <recommendedName>
        <fullName evidence="3">FAM86 N-terminal domain-containing protein</fullName>
    </recommendedName>
</protein>
<accession>A0A0D2VSI1</accession>
<keyword evidence="2" id="KW-1185">Reference proteome</keyword>
<dbReference type="RefSeq" id="XP_004347500.1">
    <property type="nucleotide sequence ID" value="XM_004347450.2"/>
</dbReference>
<dbReference type="InterPro" id="IPR019410">
    <property type="entry name" value="Methyltransf_16"/>
</dbReference>
<proteinExistence type="predicted"/>
<dbReference type="InterPro" id="IPR029063">
    <property type="entry name" value="SAM-dependent_MTases_sf"/>
</dbReference>
<dbReference type="eggNOG" id="KOG2497">
    <property type="taxonomic scope" value="Eukaryota"/>
</dbReference>